<evidence type="ECO:0000313" key="2">
    <source>
        <dbReference type="EMBL" id="GGM96299.1"/>
    </source>
</evidence>
<dbReference type="Proteomes" id="UP000653411">
    <property type="component" value="Unassembled WGS sequence"/>
</dbReference>
<organism evidence="2 3">
    <name type="scientific">Streptomyces fuscichromogenes</name>
    <dbReference type="NCBI Taxonomy" id="1324013"/>
    <lineage>
        <taxon>Bacteria</taxon>
        <taxon>Bacillati</taxon>
        <taxon>Actinomycetota</taxon>
        <taxon>Actinomycetes</taxon>
        <taxon>Kitasatosporales</taxon>
        <taxon>Streptomycetaceae</taxon>
        <taxon>Streptomyces</taxon>
    </lineage>
</organism>
<accession>A0A917UHV9</accession>
<dbReference type="Pfam" id="PF14065">
    <property type="entry name" value="Pvc16_N"/>
    <property type="match status" value="1"/>
</dbReference>
<dbReference type="AlphaFoldDB" id="A0A917UHV9"/>
<reference evidence="2" key="1">
    <citation type="journal article" date="2014" name="Int. J. Syst. Evol. Microbiol.">
        <title>Complete genome sequence of Corynebacterium casei LMG S-19264T (=DSM 44701T), isolated from a smear-ripened cheese.</title>
        <authorList>
            <consortium name="US DOE Joint Genome Institute (JGI-PGF)"/>
            <person name="Walter F."/>
            <person name="Albersmeier A."/>
            <person name="Kalinowski J."/>
            <person name="Ruckert C."/>
        </authorList>
    </citation>
    <scope>NUCLEOTIDE SEQUENCE</scope>
    <source>
        <strain evidence="2">CGMCC 4.7110</strain>
    </source>
</reference>
<gene>
    <name evidence="2" type="ORF">GCM10011578_016130</name>
</gene>
<dbReference type="RefSeq" id="WP_189261897.1">
    <property type="nucleotide sequence ID" value="NZ_BMML01000003.1"/>
</dbReference>
<keyword evidence="3" id="KW-1185">Reference proteome</keyword>
<evidence type="ECO:0000313" key="3">
    <source>
        <dbReference type="Proteomes" id="UP000653411"/>
    </source>
</evidence>
<comment type="caution">
    <text evidence="2">The sequence shown here is derived from an EMBL/GenBank/DDBJ whole genome shotgun (WGS) entry which is preliminary data.</text>
</comment>
<proteinExistence type="predicted"/>
<sequence length="191" mass="20800">MANYQSIGSVAEAVARLFRQAWQPALLGGIEPQFDVYQGKDFSTPMAQGVSVFVYQVNVDQVQRTLPPAAPDHRRPLPVRISFLLTAWGQDASTEHDLLGWAMRTIADTPVLSSGFLNAAVPGVFRPEETVELVPMDMSDNDVFQLWQVLPGSLQLSVPYLARVVRVESDLTVPQGAPVQVRELAVGTAAG</sequence>
<reference evidence="2" key="2">
    <citation type="submission" date="2020-09" db="EMBL/GenBank/DDBJ databases">
        <authorList>
            <person name="Sun Q."/>
            <person name="Zhou Y."/>
        </authorList>
    </citation>
    <scope>NUCLEOTIDE SEQUENCE</scope>
    <source>
        <strain evidence="2">CGMCC 4.7110</strain>
    </source>
</reference>
<dbReference type="EMBL" id="BMML01000003">
    <property type="protein sequence ID" value="GGM96299.1"/>
    <property type="molecule type" value="Genomic_DNA"/>
</dbReference>
<dbReference type="InterPro" id="IPR025351">
    <property type="entry name" value="Pvc16_N"/>
</dbReference>
<feature type="domain" description="Pvc16 N-terminal" evidence="1">
    <location>
        <begin position="10"/>
        <end position="180"/>
    </location>
</feature>
<name>A0A917UHV9_9ACTN</name>
<protein>
    <recommendedName>
        <fullName evidence="1">Pvc16 N-terminal domain-containing protein</fullName>
    </recommendedName>
</protein>
<evidence type="ECO:0000259" key="1">
    <source>
        <dbReference type="Pfam" id="PF14065"/>
    </source>
</evidence>